<dbReference type="Proteomes" id="UP000218418">
    <property type="component" value="Chromosome"/>
</dbReference>
<dbReference type="EMBL" id="AP018227">
    <property type="protein sequence ID" value="BAY83817.1"/>
    <property type="molecule type" value="Genomic_DNA"/>
</dbReference>
<protein>
    <submittedName>
        <fullName evidence="1">Uncharacterized protein</fullName>
    </submittedName>
</protein>
<proteinExistence type="predicted"/>
<evidence type="ECO:0000313" key="2">
    <source>
        <dbReference type="Proteomes" id="UP000218418"/>
    </source>
</evidence>
<accession>A0A1Z4LRH4</accession>
<name>A0A1Z4LRH4_9CYAN</name>
<reference evidence="1 2" key="1">
    <citation type="submission" date="2017-06" db="EMBL/GenBank/DDBJ databases">
        <title>Genome sequencing of cyanobaciteial culture collection at National Institute for Environmental Studies (NIES).</title>
        <authorList>
            <person name="Hirose Y."/>
            <person name="Shimura Y."/>
            <person name="Fujisawa T."/>
            <person name="Nakamura Y."/>
            <person name="Kawachi M."/>
        </authorList>
    </citation>
    <scope>NUCLEOTIDE SEQUENCE [LARGE SCALE GENOMIC DNA]</scope>
    <source>
        <strain evidence="1 2">NIES-267</strain>
    </source>
</reference>
<keyword evidence="2" id="KW-1185">Reference proteome</keyword>
<gene>
    <name evidence="1" type="ORF">NIES267_33110</name>
</gene>
<sequence>MKIFFMSTELTANTLIPLSVLERKALVLEYASTINATHISDESLHLAYQYGKVISLIAEDYFEYQIKQDSLDDSVLKTERQSELIKNQTEIFTTEFIDWLAKYFEKQKAIVENNPNPRNLYELCGANLLVTSNSVTRQLNTKMGMLWEKISNISPYALIPEFEFDIKITGVDIIILSNETVYFTQLKSQKNTLTGSQAPRAKKELGIHTVCFLQVH</sequence>
<evidence type="ECO:0000313" key="1">
    <source>
        <dbReference type="EMBL" id="BAY83817.1"/>
    </source>
</evidence>
<organism evidence="1 2">
    <name type="scientific">Calothrix parasitica NIES-267</name>
    <dbReference type="NCBI Taxonomy" id="1973488"/>
    <lineage>
        <taxon>Bacteria</taxon>
        <taxon>Bacillati</taxon>
        <taxon>Cyanobacteriota</taxon>
        <taxon>Cyanophyceae</taxon>
        <taxon>Nostocales</taxon>
        <taxon>Calotrichaceae</taxon>
        <taxon>Calothrix</taxon>
    </lineage>
</organism>
<dbReference type="AlphaFoldDB" id="A0A1Z4LRH4"/>